<protein>
    <submittedName>
        <fullName evidence="1">11734_t:CDS:1</fullName>
    </submittedName>
</protein>
<evidence type="ECO:0000313" key="1">
    <source>
        <dbReference type="EMBL" id="CAG8660474.1"/>
    </source>
</evidence>
<dbReference type="Proteomes" id="UP000789525">
    <property type="component" value="Unassembled WGS sequence"/>
</dbReference>
<proteinExistence type="predicted"/>
<feature type="non-terminal residue" evidence="1">
    <location>
        <position position="189"/>
    </location>
</feature>
<reference evidence="1" key="1">
    <citation type="submission" date="2021-06" db="EMBL/GenBank/DDBJ databases">
        <authorList>
            <person name="Kallberg Y."/>
            <person name="Tangrot J."/>
            <person name="Rosling A."/>
        </authorList>
    </citation>
    <scope>NUCLEOTIDE SEQUENCE</scope>
    <source>
        <strain evidence="1">CL356</strain>
    </source>
</reference>
<accession>A0ACA9NJW8</accession>
<keyword evidence="2" id="KW-1185">Reference proteome</keyword>
<name>A0ACA9NJW8_9GLOM</name>
<dbReference type="EMBL" id="CAJVPT010022515">
    <property type="protein sequence ID" value="CAG8660474.1"/>
    <property type="molecule type" value="Genomic_DNA"/>
</dbReference>
<organism evidence="1 2">
    <name type="scientific">Acaulospora colombiana</name>
    <dbReference type="NCBI Taxonomy" id="27376"/>
    <lineage>
        <taxon>Eukaryota</taxon>
        <taxon>Fungi</taxon>
        <taxon>Fungi incertae sedis</taxon>
        <taxon>Mucoromycota</taxon>
        <taxon>Glomeromycotina</taxon>
        <taxon>Glomeromycetes</taxon>
        <taxon>Diversisporales</taxon>
        <taxon>Acaulosporaceae</taxon>
        <taxon>Acaulospora</taxon>
    </lineage>
</organism>
<gene>
    <name evidence="1" type="ORF">ACOLOM_LOCUS8573</name>
</gene>
<evidence type="ECO:0000313" key="2">
    <source>
        <dbReference type="Proteomes" id="UP000789525"/>
    </source>
</evidence>
<comment type="caution">
    <text evidence="1">The sequence shown here is derived from an EMBL/GenBank/DDBJ whole genome shotgun (WGS) entry which is preliminary data.</text>
</comment>
<sequence length="189" mass="22718">MENKISVQHFPARAHKTSRSKWLSENLKYDFKIEPYPARVVPKTPRPKKLPKNKDDPNFIPIRIQMPNASEINIEEFINRPHEKIGNKGPNCFFVYRRVFTKELLRLNHKLEMIDVSKMAGYQWENEDIKVRDEYKKIASMIDEKLKELRRGKPRAYRYKFIHYDQQEPNPPPPLEPIQQFVVDKEFLR</sequence>